<comment type="caution">
    <text evidence="2">The sequence shown here is derived from an EMBL/GenBank/DDBJ whole genome shotgun (WGS) entry which is preliminary data.</text>
</comment>
<protein>
    <submittedName>
        <fullName evidence="2">Beta-hydroxyacyl-ACP dehydratase</fullName>
    </submittedName>
</protein>
<dbReference type="InterPro" id="IPR054545">
    <property type="entry name" value="ApeI-like"/>
</dbReference>
<dbReference type="Gene3D" id="3.10.129.10">
    <property type="entry name" value="Hotdog Thioesterase"/>
    <property type="match status" value="1"/>
</dbReference>
<reference evidence="2 3" key="1">
    <citation type="submission" date="2020-03" db="EMBL/GenBank/DDBJ databases">
        <authorList>
            <person name="Sun Q."/>
        </authorList>
    </citation>
    <scope>NUCLEOTIDE SEQUENCE [LARGE SCALE GENOMIC DNA]</scope>
    <source>
        <strain evidence="2 3">JC162</strain>
    </source>
</reference>
<dbReference type="SUPFAM" id="SSF54637">
    <property type="entry name" value="Thioesterase/thiol ester dehydrase-isomerase"/>
    <property type="match status" value="1"/>
</dbReference>
<dbReference type="InterPro" id="IPR029069">
    <property type="entry name" value="HotDog_dom_sf"/>
</dbReference>
<gene>
    <name evidence="2" type="ORF">GWK16_08745</name>
</gene>
<dbReference type="Proteomes" id="UP000548582">
    <property type="component" value="Unassembled WGS sequence"/>
</dbReference>
<dbReference type="Pfam" id="PF22818">
    <property type="entry name" value="ApeI-like"/>
    <property type="match status" value="1"/>
</dbReference>
<dbReference type="RefSeq" id="WP_170053537.1">
    <property type="nucleotide sequence ID" value="NZ_JABBKX010000002.1"/>
</dbReference>
<name>A0A848EA23_9PROT</name>
<accession>A0A848EA23</accession>
<sequence>MTVSFVIPPDHPSLAGHFPGRPIVPGVLLLDQVAQAARAAFGLGPPAGLPRAKFAAPVLPGEEVRIALDRRGEARIAFTLTVGERVVASGDMAFAS</sequence>
<organism evidence="2 3">
    <name type="scientific">Neoroseomonas marina</name>
    <dbReference type="NCBI Taxonomy" id="1232220"/>
    <lineage>
        <taxon>Bacteria</taxon>
        <taxon>Pseudomonadati</taxon>
        <taxon>Pseudomonadota</taxon>
        <taxon>Alphaproteobacteria</taxon>
        <taxon>Acetobacterales</taxon>
        <taxon>Acetobacteraceae</taxon>
        <taxon>Neoroseomonas</taxon>
    </lineage>
</organism>
<keyword evidence="3" id="KW-1185">Reference proteome</keyword>
<evidence type="ECO:0000313" key="2">
    <source>
        <dbReference type="EMBL" id="NMJ41324.1"/>
    </source>
</evidence>
<dbReference type="AlphaFoldDB" id="A0A848EA23"/>
<evidence type="ECO:0000313" key="3">
    <source>
        <dbReference type="Proteomes" id="UP000548582"/>
    </source>
</evidence>
<dbReference type="EMBL" id="JABBKX010000002">
    <property type="protein sequence ID" value="NMJ41324.1"/>
    <property type="molecule type" value="Genomic_DNA"/>
</dbReference>
<dbReference type="GO" id="GO:0016829">
    <property type="term" value="F:lyase activity"/>
    <property type="evidence" value="ECO:0007669"/>
    <property type="project" value="UniProtKB-KW"/>
</dbReference>
<feature type="domain" description="ApeI dehydratase-like" evidence="1">
    <location>
        <begin position="2"/>
        <end position="90"/>
    </location>
</feature>
<evidence type="ECO:0000259" key="1">
    <source>
        <dbReference type="Pfam" id="PF22818"/>
    </source>
</evidence>
<proteinExistence type="predicted"/>